<evidence type="ECO:0000256" key="1">
    <source>
        <dbReference type="SAM" id="Phobius"/>
    </source>
</evidence>
<keyword evidence="1" id="KW-0472">Membrane</keyword>
<gene>
    <name evidence="3" type="ORF">N7U62_09280</name>
</gene>
<comment type="caution">
    <text evidence="3">The sequence shown here is derived from an EMBL/GenBank/DDBJ whole genome shotgun (WGS) entry which is preliminary data.</text>
</comment>
<keyword evidence="1" id="KW-1133">Transmembrane helix</keyword>
<evidence type="ECO:0000313" key="4">
    <source>
        <dbReference type="Proteomes" id="UP001300692"/>
    </source>
</evidence>
<protein>
    <submittedName>
        <fullName evidence="3">Beta-lactamase family protein</fullName>
    </submittedName>
</protein>
<dbReference type="PANTHER" id="PTHR46825">
    <property type="entry name" value="D-ALANYL-D-ALANINE-CARBOXYPEPTIDASE/ENDOPEPTIDASE AMPH"/>
    <property type="match status" value="1"/>
</dbReference>
<evidence type="ECO:0000259" key="2">
    <source>
        <dbReference type="Pfam" id="PF00144"/>
    </source>
</evidence>
<accession>A0ABT3CT49</accession>
<name>A0ABT3CT49_9BACT</name>
<dbReference type="InterPro" id="IPR050491">
    <property type="entry name" value="AmpC-like"/>
</dbReference>
<dbReference type="Gene3D" id="3.40.710.10">
    <property type="entry name" value="DD-peptidase/beta-lactamase superfamily"/>
    <property type="match status" value="1"/>
</dbReference>
<dbReference type="EMBL" id="JAOYOD010000001">
    <property type="protein sequence ID" value="MCV9386853.1"/>
    <property type="molecule type" value="Genomic_DNA"/>
</dbReference>
<evidence type="ECO:0000313" key="3">
    <source>
        <dbReference type="EMBL" id="MCV9386853.1"/>
    </source>
</evidence>
<feature type="transmembrane region" description="Helical" evidence="1">
    <location>
        <begin position="12"/>
        <end position="34"/>
    </location>
</feature>
<dbReference type="InterPro" id="IPR001466">
    <property type="entry name" value="Beta-lactam-related"/>
</dbReference>
<organism evidence="3 4">
    <name type="scientific">Reichenbachiella ulvae</name>
    <dbReference type="NCBI Taxonomy" id="2980104"/>
    <lineage>
        <taxon>Bacteria</taxon>
        <taxon>Pseudomonadati</taxon>
        <taxon>Bacteroidota</taxon>
        <taxon>Cytophagia</taxon>
        <taxon>Cytophagales</taxon>
        <taxon>Reichenbachiellaceae</taxon>
        <taxon>Reichenbachiella</taxon>
    </lineage>
</organism>
<keyword evidence="1" id="KW-0812">Transmembrane</keyword>
<proteinExistence type="predicted"/>
<dbReference type="Proteomes" id="UP001300692">
    <property type="component" value="Unassembled WGS sequence"/>
</dbReference>
<dbReference type="SUPFAM" id="SSF56601">
    <property type="entry name" value="beta-lactamase/transpeptidase-like"/>
    <property type="match status" value="1"/>
</dbReference>
<dbReference type="InterPro" id="IPR012338">
    <property type="entry name" value="Beta-lactam/transpept-like"/>
</dbReference>
<dbReference type="Pfam" id="PF00144">
    <property type="entry name" value="Beta-lactamase"/>
    <property type="match status" value="1"/>
</dbReference>
<feature type="domain" description="Beta-lactamase-related" evidence="2">
    <location>
        <begin position="50"/>
        <end position="281"/>
    </location>
</feature>
<keyword evidence="4" id="KW-1185">Reference proteome</keyword>
<dbReference type="RefSeq" id="WP_264137686.1">
    <property type="nucleotide sequence ID" value="NZ_JAOYOD010000001.1"/>
</dbReference>
<dbReference type="PANTHER" id="PTHR46825:SF7">
    <property type="entry name" value="D-ALANYL-D-ALANINE CARBOXYPEPTIDASE"/>
    <property type="match status" value="1"/>
</dbReference>
<reference evidence="3 4" key="1">
    <citation type="submission" date="2022-10" db="EMBL/GenBank/DDBJ databases">
        <title>Comparative genomics and taxonomic characterization of three novel marine species of genus Reichenbachiella exhibiting antioxidant and polysaccharide degradation activities.</title>
        <authorList>
            <person name="Muhammad N."/>
            <person name="Lee Y.-J."/>
            <person name="Ko J."/>
            <person name="Kim S.-G."/>
        </authorList>
    </citation>
    <scope>NUCLEOTIDE SEQUENCE [LARGE SCALE GENOMIC DNA]</scope>
    <source>
        <strain evidence="3 4">ABR2-5</strain>
    </source>
</reference>
<sequence>MKATTLKRIIQMLLFSGTILSMFFVPWTIIWAWIQPLPDSVQQQTTEAIDYGFDGIIVYVDQAGKEPEFYAAGWHDRDKKIPADPKALFKIASISKLYDAVAITRLVYEGRLSLEGTLASYFPELVGRIENTDRITLRMLVQHRSGIPNFTDDPSFWIDPPQGSQETLALALDLPAQFEPGEAYAYSNTNYLLLTLLIEKTTGMSKHEFITESILTPLGLHNTYGSIHEIEMDRLMSGYYVGVDEDIKSVDYGSMVASAEDVGVFLRALNDGSLLSEEEQKIYSSIYVYEHTGLIAGYQSIAKYHRDIDTVVIQFVNTAHFEGYTWSLAEIAYNRVVRILKKRKG</sequence>